<reference evidence="2 3" key="1">
    <citation type="submission" date="2016-08" db="EMBL/GenBank/DDBJ databases">
        <title>Hymenobacter coccineus sp. nov., Hymenobacter lapidarius sp. nov. and Hymenobacter glacialis sp. nov., isolated from Antarctic soil.</title>
        <authorList>
            <person name="Sedlacek I."/>
            <person name="Kralova S."/>
            <person name="Kyrova K."/>
            <person name="Maslanova I."/>
            <person name="Stankova E."/>
            <person name="Vrbovska V."/>
            <person name="Nemec M."/>
            <person name="Bartak M."/>
            <person name="Svec P."/>
            <person name="Busse H.-J."/>
            <person name="Pantucek R."/>
        </authorList>
    </citation>
    <scope>NUCLEOTIDE SEQUENCE [LARGE SCALE GENOMIC DNA]</scope>
    <source>
        <strain evidence="2 3">CCM 8643</strain>
    </source>
</reference>
<accession>A0A1G1T7E8</accession>
<dbReference type="EMBL" id="MDZB01000094">
    <property type="protein sequence ID" value="OGX86786.1"/>
    <property type="molecule type" value="Genomic_DNA"/>
</dbReference>
<sequence>MVLSLATVLLGGCTDSSSQTQKADGNQPAPADATATTRATRVDSLHGIPGHHFGEPLGSFPGLVPIGPKELGAQSYYYAKGGEPGWFGKRTKEYSNEFYTRYTFAEGRFVSFFASGRGDMRQALQKQAEYLYGPGAPTNNGSLWAGSQAEAWTAPDNRGFGPATTLLVRSKVFASQQEKAQADQLKKENAQ</sequence>
<protein>
    <submittedName>
        <fullName evidence="2">Uncharacterized protein</fullName>
    </submittedName>
</protein>
<feature type="region of interest" description="Disordered" evidence="1">
    <location>
        <begin position="13"/>
        <end position="38"/>
    </location>
</feature>
<evidence type="ECO:0000256" key="1">
    <source>
        <dbReference type="SAM" id="MobiDB-lite"/>
    </source>
</evidence>
<organism evidence="2 3">
    <name type="scientific">Hymenobacter lapidarius</name>
    <dbReference type="NCBI Taxonomy" id="1908237"/>
    <lineage>
        <taxon>Bacteria</taxon>
        <taxon>Pseudomonadati</taxon>
        <taxon>Bacteroidota</taxon>
        <taxon>Cytophagia</taxon>
        <taxon>Cytophagales</taxon>
        <taxon>Hymenobacteraceae</taxon>
        <taxon>Hymenobacter</taxon>
    </lineage>
</organism>
<proteinExistence type="predicted"/>
<feature type="compositionally biased region" description="Low complexity" evidence="1">
    <location>
        <begin position="28"/>
        <end position="38"/>
    </location>
</feature>
<evidence type="ECO:0000313" key="3">
    <source>
        <dbReference type="Proteomes" id="UP000176294"/>
    </source>
</evidence>
<dbReference type="STRING" id="1908237.BEN47_12440"/>
<feature type="compositionally biased region" description="Polar residues" evidence="1">
    <location>
        <begin position="14"/>
        <end position="24"/>
    </location>
</feature>
<dbReference type="Proteomes" id="UP000176294">
    <property type="component" value="Unassembled WGS sequence"/>
</dbReference>
<name>A0A1G1T7E8_9BACT</name>
<evidence type="ECO:0000313" key="2">
    <source>
        <dbReference type="EMBL" id="OGX86786.1"/>
    </source>
</evidence>
<dbReference type="AlphaFoldDB" id="A0A1G1T7E8"/>
<gene>
    <name evidence="2" type="ORF">BEN47_12440</name>
</gene>
<keyword evidence="3" id="KW-1185">Reference proteome</keyword>
<comment type="caution">
    <text evidence="2">The sequence shown here is derived from an EMBL/GenBank/DDBJ whole genome shotgun (WGS) entry which is preliminary data.</text>
</comment>